<organism evidence="3 4">
    <name type="scientific">Mya arenaria</name>
    <name type="common">Soft-shell clam</name>
    <dbReference type="NCBI Taxonomy" id="6604"/>
    <lineage>
        <taxon>Eukaryota</taxon>
        <taxon>Metazoa</taxon>
        <taxon>Spiralia</taxon>
        <taxon>Lophotrochozoa</taxon>
        <taxon>Mollusca</taxon>
        <taxon>Bivalvia</taxon>
        <taxon>Autobranchia</taxon>
        <taxon>Heteroconchia</taxon>
        <taxon>Euheterodonta</taxon>
        <taxon>Imparidentia</taxon>
        <taxon>Neoheterodontei</taxon>
        <taxon>Myida</taxon>
        <taxon>Myoidea</taxon>
        <taxon>Myidae</taxon>
        <taxon>Mya</taxon>
    </lineage>
</organism>
<comment type="similarity">
    <text evidence="1">Belongs to the GMC oxidoreductase family.</text>
</comment>
<dbReference type="SUPFAM" id="SSF51905">
    <property type="entry name" value="FAD/NAD(P)-binding domain"/>
    <property type="match status" value="1"/>
</dbReference>
<protein>
    <submittedName>
        <fullName evidence="3">CHDH-like protein</fullName>
    </submittedName>
</protein>
<feature type="non-terminal residue" evidence="3">
    <location>
        <position position="1"/>
    </location>
</feature>
<dbReference type="EMBL" id="CP111024">
    <property type="protein sequence ID" value="WAR23419.1"/>
    <property type="molecule type" value="Genomic_DNA"/>
</dbReference>
<reference evidence="3" key="1">
    <citation type="submission" date="2022-11" db="EMBL/GenBank/DDBJ databases">
        <title>Centuries of genome instability and evolution in soft-shell clam transmissible cancer (bioRxiv).</title>
        <authorList>
            <person name="Hart S.F.M."/>
            <person name="Yonemitsu M.A."/>
            <person name="Giersch R.M."/>
            <person name="Beal B.F."/>
            <person name="Arriagada G."/>
            <person name="Davis B.W."/>
            <person name="Ostrander E.A."/>
            <person name="Goff S.P."/>
            <person name="Metzger M.J."/>
        </authorList>
    </citation>
    <scope>NUCLEOTIDE SEQUENCE</scope>
    <source>
        <strain evidence="3">MELC-2E11</strain>
        <tissue evidence="3">Siphon/mantle</tissue>
    </source>
</reference>
<evidence type="ECO:0000259" key="2">
    <source>
        <dbReference type="Pfam" id="PF05199"/>
    </source>
</evidence>
<sequence>GSIKLRSADPFDYPLIHAYYYSDFEDIKTVLGGIRIWEKLMETDTFREFEYRSDAYWECYIRQISTTEYHPCCTALMGPDDDNSAVLDLKLRVRGIANLRVVDASVFPNITSGNINAPTVMVAEKAADMIRGIDTVGEFKNQV</sequence>
<dbReference type="Gene3D" id="3.30.560.10">
    <property type="entry name" value="Glucose Oxidase, domain 3"/>
    <property type="match status" value="1"/>
</dbReference>
<gene>
    <name evidence="3" type="ORF">MAR_037088</name>
</gene>
<dbReference type="Proteomes" id="UP001164746">
    <property type="component" value="Chromosome 13"/>
</dbReference>
<evidence type="ECO:0000256" key="1">
    <source>
        <dbReference type="ARBA" id="ARBA00010790"/>
    </source>
</evidence>
<dbReference type="InterPro" id="IPR007867">
    <property type="entry name" value="GMC_OxRtase_C"/>
</dbReference>
<keyword evidence="4" id="KW-1185">Reference proteome</keyword>
<dbReference type="PANTHER" id="PTHR11552:SF147">
    <property type="entry name" value="CHOLINE DEHYDROGENASE, MITOCHONDRIAL"/>
    <property type="match status" value="1"/>
</dbReference>
<evidence type="ECO:0000313" key="4">
    <source>
        <dbReference type="Proteomes" id="UP001164746"/>
    </source>
</evidence>
<proteinExistence type="inferred from homology"/>
<feature type="domain" description="Glucose-methanol-choline oxidoreductase C-terminal" evidence="2">
    <location>
        <begin position="1"/>
        <end position="123"/>
    </location>
</feature>
<name>A0ABY7FRD3_MYAAR</name>
<dbReference type="PANTHER" id="PTHR11552">
    <property type="entry name" value="GLUCOSE-METHANOL-CHOLINE GMC OXIDOREDUCTASE"/>
    <property type="match status" value="1"/>
</dbReference>
<accession>A0ABY7FRD3</accession>
<dbReference type="Pfam" id="PF05199">
    <property type="entry name" value="GMC_oxred_C"/>
    <property type="match status" value="1"/>
</dbReference>
<dbReference type="InterPro" id="IPR012132">
    <property type="entry name" value="GMC_OxRdtase"/>
</dbReference>
<dbReference type="SUPFAM" id="SSF54373">
    <property type="entry name" value="FAD-linked reductases, C-terminal domain"/>
    <property type="match status" value="1"/>
</dbReference>
<dbReference type="Gene3D" id="3.50.50.60">
    <property type="entry name" value="FAD/NAD(P)-binding domain"/>
    <property type="match status" value="1"/>
</dbReference>
<evidence type="ECO:0000313" key="3">
    <source>
        <dbReference type="EMBL" id="WAR23419.1"/>
    </source>
</evidence>
<dbReference type="InterPro" id="IPR036188">
    <property type="entry name" value="FAD/NAD-bd_sf"/>
</dbReference>